<feature type="domain" description="Glycine-rich" evidence="1">
    <location>
        <begin position="158"/>
        <end position="345"/>
    </location>
</feature>
<sequence>MALKLLANNNAKSVLAAGISASATVITVGTGAGALFPSPVSGQSYFKLTITDAATKTISEIMHVTSVSGDVMTVIRGQEGTTPRVWSTNDIVANMMTAGTLDLLAPIDSPVFTGDPKAPTPEFGDNDTSIATTAFVKRAIGNATGRLQRIIVMESSGVYTPATGINAIEVIVTGAGGSGGGCAGNSTSQTISGAGGGGGGTAIKYMPVTAGTEYPVVIGVGGASVSGATGGNSGGNTTFNGNIIGYAGGFGAYNAITSTSGGVGGLASGGDVNISGGAGSDGQSGPFLMAGNGGGTFWGSGGRAGSGGGLQGYAYGAGGGGAYDGALTGTAYPSGAGKNGVVVIKEYS</sequence>
<accession>A0AB39BZ10</accession>
<organism evidence="2">
    <name type="scientific">Klebsiella phage RothD</name>
    <dbReference type="NCBI Taxonomy" id="3229749"/>
    <lineage>
        <taxon>Viruses</taxon>
    </lineage>
</organism>
<reference evidence="2" key="1">
    <citation type="submission" date="2024-06" db="EMBL/GenBank/DDBJ databases">
        <title>KlebPhaCol: A community-driven resource for collaborative research in Klebsiella.</title>
        <authorList>
            <person name="Rothschild-Rodriguez D."/>
            <person name="Lambon K.S."/>
            <person name="Nobrega F.L."/>
        </authorList>
    </citation>
    <scope>NUCLEOTIDE SEQUENCE</scope>
</reference>
<dbReference type="Pfam" id="PF21722">
    <property type="entry name" value="Gly_rich_2"/>
    <property type="match status" value="1"/>
</dbReference>
<dbReference type="InterPro" id="IPR049304">
    <property type="entry name" value="Gly_rich_dom"/>
</dbReference>
<protein>
    <recommendedName>
        <fullName evidence="1">Glycine-rich domain-containing protein</fullName>
    </recommendedName>
</protein>
<name>A0AB39BZ10_9VIRU</name>
<dbReference type="EMBL" id="PP934564">
    <property type="protein sequence ID" value="XDI99274.1"/>
    <property type="molecule type" value="Genomic_DNA"/>
</dbReference>
<evidence type="ECO:0000259" key="1">
    <source>
        <dbReference type="Pfam" id="PF21722"/>
    </source>
</evidence>
<proteinExistence type="predicted"/>
<evidence type="ECO:0000313" key="2">
    <source>
        <dbReference type="EMBL" id="XDI99274.1"/>
    </source>
</evidence>